<evidence type="ECO:0000313" key="1">
    <source>
        <dbReference type="EMBL" id="KAG9343790.1"/>
    </source>
</evidence>
<dbReference type="EMBL" id="JAFBMS010000022">
    <property type="protein sequence ID" value="KAG9343790.1"/>
    <property type="molecule type" value="Genomic_DNA"/>
</dbReference>
<protein>
    <submittedName>
        <fullName evidence="1">Uncharacterized protein</fullName>
    </submittedName>
</protein>
<comment type="caution">
    <text evidence="1">The sequence shown here is derived from an EMBL/GenBank/DDBJ whole genome shotgun (WGS) entry which is preliminary data.</text>
</comment>
<gene>
    <name evidence="1" type="ORF">JZ751_013171</name>
</gene>
<reference evidence="1" key="1">
    <citation type="thesis" date="2021" institute="BYU ScholarsArchive" country="Provo, UT, USA">
        <title>Applications of and Algorithms for Genome Assembly and Genomic Analyses with an Emphasis on Marine Teleosts.</title>
        <authorList>
            <person name="Pickett B.D."/>
        </authorList>
    </citation>
    <scope>NUCLEOTIDE SEQUENCE</scope>
    <source>
        <strain evidence="1">HI-2016</strain>
    </source>
</reference>
<dbReference type="AlphaFoldDB" id="A0A8T2NWX2"/>
<organism evidence="1 2">
    <name type="scientific">Albula glossodonta</name>
    <name type="common">roundjaw bonefish</name>
    <dbReference type="NCBI Taxonomy" id="121402"/>
    <lineage>
        <taxon>Eukaryota</taxon>
        <taxon>Metazoa</taxon>
        <taxon>Chordata</taxon>
        <taxon>Craniata</taxon>
        <taxon>Vertebrata</taxon>
        <taxon>Euteleostomi</taxon>
        <taxon>Actinopterygii</taxon>
        <taxon>Neopterygii</taxon>
        <taxon>Teleostei</taxon>
        <taxon>Albuliformes</taxon>
        <taxon>Albulidae</taxon>
        <taxon>Albula</taxon>
    </lineage>
</organism>
<proteinExistence type="predicted"/>
<evidence type="ECO:0000313" key="2">
    <source>
        <dbReference type="Proteomes" id="UP000824540"/>
    </source>
</evidence>
<name>A0A8T2NWX2_9TELE</name>
<accession>A0A8T2NWX2</accession>
<sequence length="98" mass="10445">MERKGLSPSAAGLLGWPDSPASLSARCGSARPCNGPREQVSVLGYFGCKSNAGEKQSASMATALPGLHTDFGLSLRLVLASQRRQSLKKRLDFQELIL</sequence>
<dbReference type="Proteomes" id="UP000824540">
    <property type="component" value="Unassembled WGS sequence"/>
</dbReference>
<keyword evidence="2" id="KW-1185">Reference proteome</keyword>